<dbReference type="Gene3D" id="3.50.50.60">
    <property type="entry name" value="FAD/NAD(P)-binding domain"/>
    <property type="match status" value="2"/>
</dbReference>
<dbReference type="SUPFAM" id="SSF55424">
    <property type="entry name" value="FAD/NAD-linked reductases, dimerisation (C-terminal) domain"/>
    <property type="match status" value="1"/>
</dbReference>
<evidence type="ECO:0000256" key="1">
    <source>
        <dbReference type="ARBA" id="ARBA00001974"/>
    </source>
</evidence>
<keyword evidence="2" id="KW-0285">Flavoprotein</keyword>
<name>A0ABX7C6J6_9HYPH</name>
<comment type="cofactor">
    <cofactor evidence="1">
        <name>FAD</name>
        <dbReference type="ChEBI" id="CHEBI:57692"/>
    </cofactor>
</comment>
<evidence type="ECO:0000313" key="7">
    <source>
        <dbReference type="Proteomes" id="UP000595857"/>
    </source>
</evidence>
<dbReference type="PANTHER" id="PTHR43014">
    <property type="entry name" value="MERCURIC REDUCTASE"/>
    <property type="match status" value="1"/>
</dbReference>
<dbReference type="InterPro" id="IPR016156">
    <property type="entry name" value="FAD/NAD-linked_Rdtase_dimer_sf"/>
</dbReference>
<evidence type="ECO:0000256" key="2">
    <source>
        <dbReference type="ARBA" id="ARBA00022630"/>
    </source>
</evidence>
<dbReference type="RefSeq" id="WP_201634291.1">
    <property type="nucleotide sequence ID" value="NZ_CP068046.1"/>
</dbReference>
<dbReference type="Pfam" id="PF02852">
    <property type="entry name" value="Pyr_redox_dim"/>
    <property type="match status" value="1"/>
</dbReference>
<sequence>MAELPRPDLCIVGAGALGIDLAQHASRLGAEVLLVDRGHSEPGDGPENALRLARLQAVAAQVEAQRQGARLGLPNTEAKINFRAIQERVDALVTEIAPATSEDRLAALGIQVLRGEPRFTDTQTLLIGETQVKAGTTILALGPMPTVPPIPGLDQIGAFTPESILTSTRKLSHLLVIGGDPSAFALAQVFSRLGSDVTLVPQGPALPGFDPEAVAILFQLLAAEGITVLDGGAVSAIQPRSQGIGAIVDLPSGEQKPLDISHVLVAMGGTADLAPLDRVAARLRPQRGGAGLLTDELGQTGNRRIRLVGAAAGIDQWQHAQRHGRAVVESVLLGAPRSKIAPQPRLVLTDPPLAQIGRSTNNTGKPKPGSGIFRASFAENHAALAAGRGQGLVKVLAGADGTIQGASLVGPGASDMAAVLGLAMQQGLNLAKLAELSLPHPSLMTTISDLGVNYLASRPVSPWTARRRALRRIIPL</sequence>
<dbReference type="Pfam" id="PF07992">
    <property type="entry name" value="Pyr_redox_2"/>
    <property type="match status" value="1"/>
</dbReference>
<feature type="domain" description="Pyridine nucleotide-disulphide oxidoreductase dimerisation" evidence="4">
    <location>
        <begin position="344"/>
        <end position="444"/>
    </location>
</feature>
<dbReference type="InterPro" id="IPR023753">
    <property type="entry name" value="FAD/NAD-binding_dom"/>
</dbReference>
<dbReference type="PRINTS" id="PR00368">
    <property type="entry name" value="FADPNR"/>
</dbReference>
<dbReference type="InterPro" id="IPR004099">
    <property type="entry name" value="Pyr_nucl-diS_OxRdtase_dimer"/>
</dbReference>
<dbReference type="InterPro" id="IPR036188">
    <property type="entry name" value="FAD/NAD-bd_sf"/>
</dbReference>
<evidence type="ECO:0000259" key="5">
    <source>
        <dbReference type="Pfam" id="PF07992"/>
    </source>
</evidence>
<dbReference type="PANTHER" id="PTHR43014:SF2">
    <property type="entry name" value="MERCURIC REDUCTASE"/>
    <property type="match status" value="1"/>
</dbReference>
<dbReference type="Proteomes" id="UP000595857">
    <property type="component" value="Chromosome"/>
</dbReference>
<dbReference type="EMBL" id="CP068046">
    <property type="protein sequence ID" value="QQR39726.1"/>
    <property type="molecule type" value="Genomic_DNA"/>
</dbReference>
<evidence type="ECO:0000256" key="3">
    <source>
        <dbReference type="ARBA" id="ARBA00022827"/>
    </source>
</evidence>
<evidence type="ECO:0000313" key="6">
    <source>
        <dbReference type="EMBL" id="QQR39726.1"/>
    </source>
</evidence>
<proteinExistence type="predicted"/>
<organism evidence="6 7">
    <name type="scientific">Devosia rhizoryzae</name>
    <dbReference type="NCBI Taxonomy" id="2774137"/>
    <lineage>
        <taxon>Bacteria</taxon>
        <taxon>Pseudomonadati</taxon>
        <taxon>Pseudomonadota</taxon>
        <taxon>Alphaproteobacteria</taxon>
        <taxon>Hyphomicrobiales</taxon>
        <taxon>Devosiaceae</taxon>
        <taxon>Devosia</taxon>
    </lineage>
</organism>
<dbReference type="SUPFAM" id="SSF51905">
    <property type="entry name" value="FAD/NAD(P)-binding domain"/>
    <property type="match status" value="1"/>
</dbReference>
<protein>
    <submittedName>
        <fullName evidence="6">NAD(P)/FAD-dependent oxidoreductase</fullName>
    </submittedName>
</protein>
<evidence type="ECO:0000259" key="4">
    <source>
        <dbReference type="Pfam" id="PF02852"/>
    </source>
</evidence>
<dbReference type="Gene3D" id="3.30.390.30">
    <property type="match status" value="1"/>
</dbReference>
<gene>
    <name evidence="6" type="ORF">JI748_01525</name>
</gene>
<keyword evidence="7" id="KW-1185">Reference proteome</keyword>
<reference evidence="6 7" key="1">
    <citation type="submission" date="2021-01" db="EMBL/GenBank/DDBJ databases">
        <title>Genome seq and assembly of Devosia sp. LEGU1.</title>
        <authorList>
            <person name="Chhetri G."/>
        </authorList>
    </citation>
    <scope>NUCLEOTIDE SEQUENCE [LARGE SCALE GENOMIC DNA]</scope>
    <source>
        <strain evidence="6 7">LEGU1</strain>
    </source>
</reference>
<keyword evidence="3" id="KW-0274">FAD</keyword>
<feature type="domain" description="FAD/NAD(P)-binding" evidence="5">
    <location>
        <begin position="8"/>
        <end position="324"/>
    </location>
</feature>
<accession>A0ABX7C6J6</accession>
<dbReference type="PRINTS" id="PR00411">
    <property type="entry name" value="PNDRDTASEI"/>
</dbReference>